<evidence type="ECO:0000256" key="2">
    <source>
        <dbReference type="SAM" id="SignalP"/>
    </source>
</evidence>
<protein>
    <recommendedName>
        <fullName evidence="5">VPLPA-CTERM protein sorting domain-containing protein</fullName>
    </recommendedName>
</protein>
<evidence type="ECO:0008006" key="5">
    <source>
        <dbReference type="Google" id="ProtNLM"/>
    </source>
</evidence>
<evidence type="ECO:0000313" key="3">
    <source>
        <dbReference type="EMBL" id="PYC47432.1"/>
    </source>
</evidence>
<reference evidence="3 4" key="1">
    <citation type="submission" date="2018-05" db="EMBL/GenBank/DDBJ databases">
        <title>Oceanovita maritima gen. nov., sp. nov., a marine bacterium in the family Rhodobacteraceae isolated from surface seawater of Lundu port Xiamen, China.</title>
        <authorList>
            <person name="Hetharua B.H."/>
            <person name="Min D."/>
            <person name="Liao H."/>
            <person name="Tian Y."/>
        </authorList>
    </citation>
    <scope>NUCLEOTIDE SEQUENCE [LARGE SCALE GENOMIC DNA]</scope>
    <source>
        <strain evidence="3 4">FSX-11</strain>
    </source>
</reference>
<keyword evidence="1" id="KW-0812">Transmembrane</keyword>
<comment type="caution">
    <text evidence="3">The sequence shown here is derived from an EMBL/GenBank/DDBJ whole genome shotgun (WGS) entry which is preliminary data.</text>
</comment>
<keyword evidence="2" id="KW-0732">Signal</keyword>
<feature type="transmembrane region" description="Helical" evidence="1">
    <location>
        <begin position="358"/>
        <end position="377"/>
    </location>
</feature>
<name>A0A2V4N0G6_9RHOB</name>
<dbReference type="NCBIfam" id="TIGR03370">
    <property type="entry name" value="VPLPA-CTERM"/>
    <property type="match status" value="1"/>
</dbReference>
<dbReference type="Proteomes" id="UP000248012">
    <property type="component" value="Unassembled WGS sequence"/>
</dbReference>
<dbReference type="InterPro" id="IPR022472">
    <property type="entry name" value="VPLPA-CTERM"/>
</dbReference>
<dbReference type="OrthoDB" id="7860030at2"/>
<feature type="chain" id="PRO_5015907193" description="VPLPA-CTERM protein sorting domain-containing protein" evidence="2">
    <location>
        <begin position="24"/>
        <end position="386"/>
    </location>
</feature>
<keyword evidence="1" id="KW-0472">Membrane</keyword>
<keyword evidence="1" id="KW-1133">Transmembrane helix</keyword>
<evidence type="ECO:0000256" key="1">
    <source>
        <dbReference type="SAM" id="Phobius"/>
    </source>
</evidence>
<gene>
    <name evidence="3" type="ORF">DI396_10760</name>
</gene>
<dbReference type="EMBL" id="QFVT01000006">
    <property type="protein sequence ID" value="PYC47432.1"/>
    <property type="molecule type" value="Genomic_DNA"/>
</dbReference>
<sequence>MFVTDRRTAAVIAATFSTPFLMAVPTVAVADCAQIGSSSSYACLTDDSDGFRVDIDGIDVTIAGDVTVRNDNDALRTNADDLTVVNAGTLISSEQEGLQSDDGLTLTNLGSIIAGDEGIEAGDDAVIRNFGLIEGVDDALQVGTDAWIENFGLIRNVGGAEDPQDAIDLDSGYILNAAGAEISSIQDAAIDFDEMEGTVDVIDNYGLISGTYGVLVDDANTSSQWLTNFAGASLTGTDDRAAYLGGGDDRVTLAGGSILNGGIDLGADDDMLVLGDISALGGTLGLFDGGDGYDIADFEATMISDILGAAFSGDAAVLSFADALGGRVDATFARFETFLFGGESYTLATLEAAFAAPVPLPAGGLLMLGALGGLAGLRRRSSRAAC</sequence>
<organism evidence="3 4">
    <name type="scientific">Litorivita pollutaquae</name>
    <dbReference type="NCBI Taxonomy" id="2200892"/>
    <lineage>
        <taxon>Bacteria</taxon>
        <taxon>Pseudomonadati</taxon>
        <taxon>Pseudomonadota</taxon>
        <taxon>Alphaproteobacteria</taxon>
        <taxon>Rhodobacterales</taxon>
        <taxon>Paracoccaceae</taxon>
        <taxon>Litorivita</taxon>
    </lineage>
</organism>
<feature type="signal peptide" evidence="2">
    <location>
        <begin position="1"/>
        <end position="23"/>
    </location>
</feature>
<keyword evidence="4" id="KW-1185">Reference proteome</keyword>
<dbReference type="AlphaFoldDB" id="A0A2V4N0G6"/>
<accession>A0A2V4N0G6</accession>
<proteinExistence type="predicted"/>
<evidence type="ECO:0000313" key="4">
    <source>
        <dbReference type="Proteomes" id="UP000248012"/>
    </source>
</evidence>
<dbReference type="RefSeq" id="WP_110796216.1">
    <property type="nucleotide sequence ID" value="NZ_KZ826485.1"/>
</dbReference>